<gene>
    <name evidence="15" type="ORF">C8J48_1737</name>
</gene>
<comment type="subcellular location">
    <subcellularLocation>
        <location evidence="2">Cytoplasm</location>
    </subcellularLocation>
</comment>
<dbReference type="Gene3D" id="3.30.70.1170">
    <property type="entry name" value="Sun protein, domain 3"/>
    <property type="match status" value="1"/>
</dbReference>
<feature type="domain" description="SAM-dependent MTase RsmB/NOP-type" evidence="14">
    <location>
        <begin position="172"/>
        <end position="453"/>
    </location>
</feature>
<dbReference type="InterPro" id="IPR004573">
    <property type="entry name" value="rRNA_ssu_MeTfrase_B"/>
</dbReference>
<keyword evidence="9 13" id="KW-0694">RNA-binding</keyword>
<evidence type="ECO:0000259" key="14">
    <source>
        <dbReference type="PROSITE" id="PS51686"/>
    </source>
</evidence>
<proteinExistence type="inferred from homology"/>
<evidence type="ECO:0000313" key="15">
    <source>
        <dbReference type="EMBL" id="PTM59135.1"/>
    </source>
</evidence>
<feature type="binding site" evidence="13">
    <location>
        <position position="288"/>
    </location>
    <ligand>
        <name>S-adenosyl-L-methionine</name>
        <dbReference type="ChEBI" id="CHEBI:59789"/>
    </ligand>
</feature>
<dbReference type="FunFam" id="1.10.940.10:FF:000006">
    <property type="entry name" value="16S rRNA (Cytosine(967)-C(5))-methyltransferase RsmB"/>
    <property type="match status" value="1"/>
</dbReference>
<dbReference type="GO" id="GO:0006355">
    <property type="term" value="P:regulation of DNA-templated transcription"/>
    <property type="evidence" value="ECO:0007669"/>
    <property type="project" value="InterPro"/>
</dbReference>
<dbReference type="Gene3D" id="1.10.940.10">
    <property type="entry name" value="NusB-like"/>
    <property type="match status" value="1"/>
</dbReference>
<evidence type="ECO:0000256" key="10">
    <source>
        <dbReference type="ARBA" id="ARBA00030399"/>
    </source>
</evidence>
<evidence type="ECO:0000256" key="7">
    <source>
        <dbReference type="ARBA" id="ARBA00022679"/>
    </source>
</evidence>
<dbReference type="Pfam" id="PF01029">
    <property type="entry name" value="NusB"/>
    <property type="match status" value="1"/>
</dbReference>
<reference evidence="15 16" key="1">
    <citation type="submission" date="2018-04" db="EMBL/GenBank/DDBJ databases">
        <title>Genomic Encyclopedia of Archaeal and Bacterial Type Strains, Phase II (KMG-II): from individual species to whole genera.</title>
        <authorList>
            <person name="Goeker M."/>
        </authorList>
    </citation>
    <scope>NUCLEOTIDE SEQUENCE [LARGE SCALE GENOMIC DNA]</scope>
    <source>
        <strain evidence="15 16">DSM 45169</strain>
    </source>
</reference>
<dbReference type="PANTHER" id="PTHR22807">
    <property type="entry name" value="NOP2 YEAST -RELATED NOL1/NOP2/FMU SUN DOMAIN-CONTAINING"/>
    <property type="match status" value="1"/>
</dbReference>
<dbReference type="EMBL" id="PZZP01000001">
    <property type="protein sequence ID" value="PTM59135.1"/>
    <property type="molecule type" value="Genomic_DNA"/>
</dbReference>
<dbReference type="NCBIfam" id="TIGR00563">
    <property type="entry name" value="rsmB"/>
    <property type="match status" value="1"/>
</dbReference>
<dbReference type="SUPFAM" id="SSF53335">
    <property type="entry name" value="S-adenosyl-L-methionine-dependent methyltransferases"/>
    <property type="match status" value="1"/>
</dbReference>
<dbReference type="RefSeq" id="WP_107725865.1">
    <property type="nucleotide sequence ID" value="NZ_PZZP01000001.1"/>
</dbReference>
<organism evidence="15 16">
    <name type="scientific">Desmospora activa DSM 45169</name>
    <dbReference type="NCBI Taxonomy" id="1121389"/>
    <lineage>
        <taxon>Bacteria</taxon>
        <taxon>Bacillati</taxon>
        <taxon>Bacillota</taxon>
        <taxon>Bacilli</taxon>
        <taxon>Bacillales</taxon>
        <taxon>Thermoactinomycetaceae</taxon>
        <taxon>Desmospora</taxon>
    </lineage>
</organism>
<comment type="function">
    <text evidence="1">Specifically methylates the cytosine at position 967 (m5C967) of 16S rRNA.</text>
</comment>
<keyword evidence="8 13" id="KW-0949">S-adenosyl-L-methionine</keyword>
<dbReference type="InterPro" id="IPR023267">
    <property type="entry name" value="RCMT"/>
</dbReference>
<dbReference type="InterPro" id="IPR029063">
    <property type="entry name" value="SAM-dependent_MTases_sf"/>
</dbReference>
<dbReference type="PROSITE" id="PS51686">
    <property type="entry name" value="SAM_MT_RSMB_NOP"/>
    <property type="match status" value="1"/>
</dbReference>
<dbReference type="NCBIfam" id="NF011494">
    <property type="entry name" value="PRK14902.1"/>
    <property type="match status" value="1"/>
</dbReference>
<protein>
    <recommendedName>
        <fullName evidence="3">16S rRNA (cytosine(967)-C(5))-methyltransferase</fullName>
        <ecNumber evidence="3">2.1.1.176</ecNumber>
    </recommendedName>
    <alternativeName>
        <fullName evidence="10">16S rRNA m5C967 methyltransferase</fullName>
    </alternativeName>
    <alternativeName>
        <fullName evidence="11">rRNA (cytosine-C(5)-)-methyltransferase RsmB</fullName>
    </alternativeName>
</protein>
<dbReference type="GO" id="GO:0005737">
    <property type="term" value="C:cytoplasm"/>
    <property type="evidence" value="ECO:0007669"/>
    <property type="project" value="UniProtKB-SubCell"/>
</dbReference>
<dbReference type="CDD" id="cd00620">
    <property type="entry name" value="Methyltransferase_Sun"/>
    <property type="match status" value="1"/>
</dbReference>
<keyword evidence="7 13" id="KW-0808">Transferase</keyword>
<evidence type="ECO:0000256" key="12">
    <source>
        <dbReference type="ARBA" id="ARBA00047283"/>
    </source>
</evidence>
<keyword evidence="5" id="KW-0698">rRNA processing</keyword>
<evidence type="ECO:0000256" key="11">
    <source>
        <dbReference type="ARBA" id="ARBA00031088"/>
    </source>
</evidence>
<keyword evidence="16" id="KW-1185">Reference proteome</keyword>
<evidence type="ECO:0000313" key="16">
    <source>
        <dbReference type="Proteomes" id="UP000241639"/>
    </source>
</evidence>
<dbReference type="GO" id="GO:0008649">
    <property type="term" value="F:rRNA methyltransferase activity"/>
    <property type="evidence" value="ECO:0007669"/>
    <property type="project" value="InterPro"/>
</dbReference>
<dbReference type="PANTHER" id="PTHR22807:SF53">
    <property type="entry name" value="RIBOSOMAL RNA SMALL SUBUNIT METHYLTRANSFERASE B-RELATED"/>
    <property type="match status" value="1"/>
</dbReference>
<dbReference type="InterPro" id="IPR001678">
    <property type="entry name" value="MeTrfase_RsmB-F_NOP2_dom"/>
</dbReference>
<dbReference type="InterPro" id="IPR049560">
    <property type="entry name" value="MeTrfase_RsmB-F_NOP2_cat"/>
</dbReference>
<evidence type="ECO:0000256" key="2">
    <source>
        <dbReference type="ARBA" id="ARBA00004496"/>
    </source>
</evidence>
<evidence type="ECO:0000256" key="5">
    <source>
        <dbReference type="ARBA" id="ARBA00022552"/>
    </source>
</evidence>
<sequence length="455" mass="50635">MADAHSAREVALDILIAVEEHGAFSNLALNEQLNRSGLDTRDRGLVTELVYGTIQRQNTLDWILGRLVKKGPASLEQWAHQLLRLGLYQLRYLDRVPSRAAVHETVRIAKLRGHRGISGLVNGVLRSYLRREKEFTLKADGSVRALSLIHSFPEWMVKQLIHSYGSDTATHILESLNRRPSLSLRVNPLRADREQVAAALTESFPEAGVALSPVSSQGLTVRGSGNPAAHPGFAQGWFTIQDESSMLVAEVVNPEPGRRVLDGCAAPGGKSTHLAERMGNEGFLLASDIHSHKVRLIEESARRLGLSIIEAQQADLRQYPQEAEEASFDYVLLDAPCSGWGVIRRKPEIKWTKEAKAVKELVRLQRELLAAAARMVKPGGVLVYSTCTMEPRENEEQMQSFLADHPNFVVDETVLELLSPAVQEKALHRGGGIQILPHHFESDGFFIMRMRKERE</sequence>
<keyword evidence="4" id="KW-0963">Cytoplasm</keyword>
<feature type="binding site" evidence="13">
    <location>
        <position position="334"/>
    </location>
    <ligand>
        <name>S-adenosyl-L-methionine</name>
        <dbReference type="ChEBI" id="CHEBI:59789"/>
    </ligand>
</feature>
<feature type="binding site" evidence="13">
    <location>
        <begin position="264"/>
        <end position="270"/>
    </location>
    <ligand>
        <name>S-adenosyl-L-methionine</name>
        <dbReference type="ChEBI" id="CHEBI:59789"/>
    </ligand>
</feature>
<dbReference type="InterPro" id="IPR006027">
    <property type="entry name" value="NusB_RsmB_TIM44"/>
</dbReference>
<dbReference type="CDD" id="cd02440">
    <property type="entry name" value="AdoMet_MTases"/>
    <property type="match status" value="1"/>
</dbReference>
<accession>A0A2T4ZB87</accession>
<dbReference type="Gene3D" id="3.40.50.150">
    <property type="entry name" value="Vaccinia Virus protein VP39"/>
    <property type="match status" value="1"/>
</dbReference>
<dbReference type="Proteomes" id="UP000241639">
    <property type="component" value="Unassembled WGS sequence"/>
</dbReference>
<keyword evidence="6 13" id="KW-0489">Methyltransferase</keyword>
<dbReference type="AlphaFoldDB" id="A0A2T4ZB87"/>
<evidence type="ECO:0000256" key="4">
    <source>
        <dbReference type="ARBA" id="ARBA00022490"/>
    </source>
</evidence>
<dbReference type="SUPFAM" id="SSF48013">
    <property type="entry name" value="NusB-like"/>
    <property type="match status" value="1"/>
</dbReference>
<evidence type="ECO:0000256" key="13">
    <source>
        <dbReference type="PROSITE-ProRule" id="PRU01023"/>
    </source>
</evidence>
<comment type="catalytic activity">
    <reaction evidence="12">
        <text>cytidine(967) in 16S rRNA + S-adenosyl-L-methionine = 5-methylcytidine(967) in 16S rRNA + S-adenosyl-L-homocysteine + H(+)</text>
        <dbReference type="Rhea" id="RHEA:42748"/>
        <dbReference type="Rhea" id="RHEA-COMP:10219"/>
        <dbReference type="Rhea" id="RHEA-COMP:10220"/>
        <dbReference type="ChEBI" id="CHEBI:15378"/>
        <dbReference type="ChEBI" id="CHEBI:57856"/>
        <dbReference type="ChEBI" id="CHEBI:59789"/>
        <dbReference type="ChEBI" id="CHEBI:74483"/>
        <dbReference type="ChEBI" id="CHEBI:82748"/>
        <dbReference type="EC" id="2.1.1.176"/>
    </reaction>
</comment>
<dbReference type="FunFam" id="3.40.50.150:FF:000257">
    <property type="entry name" value="16S rRNA methyltransferase"/>
    <property type="match status" value="1"/>
</dbReference>
<dbReference type="OrthoDB" id="9810297at2"/>
<feature type="active site" description="Nucleophile" evidence="13">
    <location>
        <position position="387"/>
    </location>
</feature>
<dbReference type="InterPro" id="IPR035926">
    <property type="entry name" value="NusB-like_sf"/>
</dbReference>
<dbReference type="InterPro" id="IPR048019">
    <property type="entry name" value="RsmB-like_N"/>
</dbReference>
<evidence type="ECO:0000256" key="1">
    <source>
        <dbReference type="ARBA" id="ARBA00002724"/>
    </source>
</evidence>
<dbReference type="InterPro" id="IPR054728">
    <property type="entry name" value="RsmB-like_ferredoxin"/>
</dbReference>
<evidence type="ECO:0000256" key="3">
    <source>
        <dbReference type="ARBA" id="ARBA00012140"/>
    </source>
</evidence>
<comment type="similarity">
    <text evidence="13">Belongs to the class I-like SAM-binding methyltransferase superfamily. RsmB/NOP family.</text>
</comment>
<evidence type="ECO:0000256" key="8">
    <source>
        <dbReference type="ARBA" id="ARBA00022691"/>
    </source>
</evidence>
<name>A0A2T4ZB87_9BACL</name>
<comment type="caution">
    <text evidence="15">The sequence shown here is derived from an EMBL/GenBank/DDBJ whole genome shotgun (WGS) entry which is preliminary data.</text>
</comment>
<feature type="binding site" evidence="13">
    <location>
        <position position="315"/>
    </location>
    <ligand>
        <name>S-adenosyl-L-methionine</name>
        <dbReference type="ChEBI" id="CHEBI:59789"/>
    </ligand>
</feature>
<evidence type="ECO:0000256" key="9">
    <source>
        <dbReference type="ARBA" id="ARBA00022884"/>
    </source>
</evidence>
<dbReference type="GO" id="GO:0003723">
    <property type="term" value="F:RNA binding"/>
    <property type="evidence" value="ECO:0007669"/>
    <property type="project" value="UniProtKB-UniRule"/>
</dbReference>
<dbReference type="EC" id="2.1.1.176" evidence="3"/>
<dbReference type="Pfam" id="PF22458">
    <property type="entry name" value="RsmF-B_ferredox"/>
    <property type="match status" value="1"/>
</dbReference>
<evidence type="ECO:0000256" key="6">
    <source>
        <dbReference type="ARBA" id="ARBA00022603"/>
    </source>
</evidence>
<dbReference type="PRINTS" id="PR02008">
    <property type="entry name" value="RCMTFAMILY"/>
</dbReference>
<dbReference type="Pfam" id="PF01189">
    <property type="entry name" value="Methyltr_RsmB-F"/>
    <property type="match status" value="1"/>
</dbReference>